<sequence length="496" mass="54518">MPVLTSPDIANKFKEKWLGVFPEDQGAGTDSAPLDDSLTSLHWLQNFSILSADPERPSGAAGPGCPSSQQHLFLKRLGFPRGGADSPSSPPAGDTASTGMPLYLGSPVTSGSDSTAAPRLFTSCALSTSGYPQIPIQASPPVDVDYKSNPKVKPPYSYASLICMAMQASKQPKVTLSTIYNWITANFCYYRHAEPSWQNSIRHNLSLNKCFKKVPRQKDEPGKGGFWQIDPQYADMFVNGIFKRRRMSANQYNGINSSSGGTQRQSKLEQGYHSTQNGCPYQVVGGKRKHLSSKISNHVMRVTESPLLATEAHRADILRGDFDLASVFDDVLSGDCSNFEDLDLNTALSSLGCEMEVSMQGRQHSAVRWCGGGDLLGQSQHLSHQQSYGYMDLSGSAMECAANLGELHVPLSQHAQRQQLAPQLDQDQLLQSQHHLQQFDEPATLFPEPPEEALLQPWEDIKEEAQAIPLSLDQGFGLCDGFFTEMQPWERVEAYL</sequence>
<name>A0A9N7VWS1_PLEPL</name>
<keyword evidence="7 9" id="KW-0539">Nucleus</keyword>
<feature type="region of interest" description="Disordered" evidence="10">
    <location>
        <begin position="78"/>
        <end position="110"/>
    </location>
</feature>
<dbReference type="GO" id="GO:0001947">
    <property type="term" value="P:heart looping"/>
    <property type="evidence" value="ECO:0007669"/>
    <property type="project" value="UniProtKB-ARBA"/>
</dbReference>
<evidence type="ECO:0000313" key="12">
    <source>
        <dbReference type="EMBL" id="CAB1456627.1"/>
    </source>
</evidence>
<accession>A0A9N7VWS1</accession>
<feature type="DNA-binding region" description="Fork-head" evidence="9">
    <location>
        <begin position="153"/>
        <end position="247"/>
    </location>
</feature>
<dbReference type="PROSITE" id="PS00657">
    <property type="entry name" value="FORK_HEAD_1"/>
    <property type="match status" value="1"/>
</dbReference>
<evidence type="ECO:0000313" key="13">
    <source>
        <dbReference type="Proteomes" id="UP001153269"/>
    </source>
</evidence>
<dbReference type="GO" id="GO:0060271">
    <property type="term" value="P:cilium assembly"/>
    <property type="evidence" value="ECO:0007669"/>
    <property type="project" value="UniProtKB-ARBA"/>
</dbReference>
<evidence type="ECO:0000256" key="7">
    <source>
        <dbReference type="ARBA" id="ARBA00023242"/>
    </source>
</evidence>
<evidence type="ECO:0000256" key="3">
    <source>
        <dbReference type="ARBA" id="ARBA00023015"/>
    </source>
</evidence>
<comment type="similarity">
    <text evidence="8">Belongs to the FOXJ1 family.</text>
</comment>
<dbReference type="PROSITE" id="PS00658">
    <property type="entry name" value="FORK_HEAD_2"/>
    <property type="match status" value="1"/>
</dbReference>
<feature type="domain" description="Fork-head" evidence="11">
    <location>
        <begin position="153"/>
        <end position="247"/>
    </location>
</feature>
<dbReference type="InterPro" id="IPR030456">
    <property type="entry name" value="TF_fork_head_CS_2"/>
</dbReference>
<organism evidence="12 13">
    <name type="scientific">Pleuronectes platessa</name>
    <name type="common">European plaice</name>
    <dbReference type="NCBI Taxonomy" id="8262"/>
    <lineage>
        <taxon>Eukaryota</taxon>
        <taxon>Metazoa</taxon>
        <taxon>Chordata</taxon>
        <taxon>Craniata</taxon>
        <taxon>Vertebrata</taxon>
        <taxon>Euteleostomi</taxon>
        <taxon>Actinopterygii</taxon>
        <taxon>Neopterygii</taxon>
        <taxon>Teleostei</taxon>
        <taxon>Neoteleostei</taxon>
        <taxon>Acanthomorphata</taxon>
        <taxon>Carangaria</taxon>
        <taxon>Pleuronectiformes</taxon>
        <taxon>Pleuronectoidei</taxon>
        <taxon>Pleuronectidae</taxon>
        <taxon>Pleuronectes</taxon>
    </lineage>
</organism>
<dbReference type="InterPro" id="IPR018122">
    <property type="entry name" value="TF_fork_head_CS_1"/>
</dbReference>
<comment type="caution">
    <text evidence="12">The sequence shown here is derived from an EMBL/GenBank/DDBJ whole genome shotgun (WGS) entry which is preliminary data.</text>
</comment>
<dbReference type="FunFam" id="1.10.10.10:FF:000030">
    <property type="entry name" value="Forkhead box protein K2"/>
    <property type="match status" value="1"/>
</dbReference>
<dbReference type="SMART" id="SM00339">
    <property type="entry name" value="FH"/>
    <property type="match status" value="1"/>
</dbReference>
<dbReference type="GO" id="GO:0000978">
    <property type="term" value="F:RNA polymerase II cis-regulatory region sequence-specific DNA binding"/>
    <property type="evidence" value="ECO:0007669"/>
    <property type="project" value="TreeGrafter"/>
</dbReference>
<evidence type="ECO:0000256" key="2">
    <source>
        <dbReference type="ARBA" id="ARBA00022794"/>
    </source>
</evidence>
<evidence type="ECO:0000259" key="11">
    <source>
        <dbReference type="PROSITE" id="PS50039"/>
    </source>
</evidence>
<dbReference type="PANTHER" id="PTHR46805">
    <property type="entry name" value="FORKHEAD BOX PROTEIN J1"/>
    <property type="match status" value="1"/>
</dbReference>
<comment type="subcellular location">
    <subcellularLocation>
        <location evidence="1 9">Nucleus</location>
    </subcellularLocation>
</comment>
<dbReference type="EMBL" id="CADEAL010004305">
    <property type="protein sequence ID" value="CAB1456627.1"/>
    <property type="molecule type" value="Genomic_DNA"/>
</dbReference>
<dbReference type="GO" id="GO:0003146">
    <property type="term" value="P:heart jogging"/>
    <property type="evidence" value="ECO:0007669"/>
    <property type="project" value="UniProtKB-ARBA"/>
</dbReference>
<dbReference type="InterPro" id="IPR036390">
    <property type="entry name" value="WH_DNA-bd_sf"/>
</dbReference>
<dbReference type="GO" id="GO:0000981">
    <property type="term" value="F:DNA-binding transcription factor activity, RNA polymerase II-specific"/>
    <property type="evidence" value="ECO:0007669"/>
    <property type="project" value="TreeGrafter"/>
</dbReference>
<dbReference type="SUPFAM" id="SSF46785">
    <property type="entry name" value="Winged helix' DNA-binding domain"/>
    <property type="match status" value="1"/>
</dbReference>
<dbReference type="InterPro" id="IPR036388">
    <property type="entry name" value="WH-like_DNA-bd_sf"/>
</dbReference>
<evidence type="ECO:0000256" key="8">
    <source>
        <dbReference type="ARBA" id="ARBA00034770"/>
    </source>
</evidence>
<dbReference type="GO" id="GO:0005634">
    <property type="term" value="C:nucleus"/>
    <property type="evidence" value="ECO:0007669"/>
    <property type="project" value="UniProtKB-SubCell"/>
</dbReference>
<dbReference type="PRINTS" id="PR00053">
    <property type="entry name" value="FORKHEAD"/>
</dbReference>
<feature type="region of interest" description="Disordered" evidence="10">
    <location>
        <begin position="253"/>
        <end position="273"/>
    </location>
</feature>
<protein>
    <recommendedName>
        <fullName evidence="11">Fork-head domain-containing protein</fullName>
    </recommendedName>
</protein>
<dbReference type="Pfam" id="PF00250">
    <property type="entry name" value="Forkhead"/>
    <property type="match status" value="1"/>
</dbReference>
<evidence type="ECO:0000256" key="10">
    <source>
        <dbReference type="SAM" id="MobiDB-lite"/>
    </source>
</evidence>
<keyword evidence="4 9" id="KW-0238">DNA-binding</keyword>
<dbReference type="PROSITE" id="PS50039">
    <property type="entry name" value="FORK_HEAD_3"/>
    <property type="match status" value="1"/>
</dbReference>
<keyword evidence="5" id="KW-0010">Activator</keyword>
<feature type="compositionally biased region" description="Polar residues" evidence="10">
    <location>
        <begin position="253"/>
        <end position="265"/>
    </location>
</feature>
<dbReference type="InterPro" id="IPR001766">
    <property type="entry name" value="Fork_head_dom"/>
</dbReference>
<reference evidence="12" key="1">
    <citation type="submission" date="2020-03" db="EMBL/GenBank/DDBJ databases">
        <authorList>
            <person name="Weist P."/>
        </authorList>
    </citation>
    <scope>NUCLEOTIDE SEQUENCE</scope>
</reference>
<keyword evidence="6" id="KW-0804">Transcription</keyword>
<keyword evidence="2" id="KW-0970">Cilium biogenesis/degradation</keyword>
<dbReference type="PANTHER" id="PTHR46805:SF3">
    <property type="entry name" value="FORKHEAD BOX PROTEIN J1-B"/>
    <property type="match status" value="1"/>
</dbReference>
<evidence type="ECO:0000256" key="1">
    <source>
        <dbReference type="ARBA" id="ARBA00004123"/>
    </source>
</evidence>
<dbReference type="Gene3D" id="1.10.10.10">
    <property type="entry name" value="Winged helix-like DNA-binding domain superfamily/Winged helix DNA-binding domain"/>
    <property type="match status" value="1"/>
</dbReference>
<dbReference type="InterPro" id="IPR047513">
    <property type="entry name" value="FOXJ1"/>
</dbReference>
<dbReference type="Proteomes" id="UP001153269">
    <property type="component" value="Unassembled WGS sequence"/>
</dbReference>
<keyword evidence="13" id="KW-1185">Reference proteome</keyword>
<keyword evidence="3" id="KW-0805">Transcription regulation</keyword>
<dbReference type="InterPro" id="IPR047512">
    <property type="entry name" value="FH_FOXJ1"/>
</dbReference>
<dbReference type="CDD" id="cd20023">
    <property type="entry name" value="FH_FOXJ1"/>
    <property type="match status" value="1"/>
</dbReference>
<evidence type="ECO:0000256" key="5">
    <source>
        <dbReference type="ARBA" id="ARBA00023159"/>
    </source>
</evidence>
<evidence type="ECO:0000256" key="6">
    <source>
        <dbReference type="ARBA" id="ARBA00023163"/>
    </source>
</evidence>
<gene>
    <name evidence="12" type="ORF">PLEPLA_LOCUS44412</name>
</gene>
<evidence type="ECO:0000256" key="9">
    <source>
        <dbReference type="PROSITE-ProRule" id="PRU00089"/>
    </source>
</evidence>
<evidence type="ECO:0000256" key="4">
    <source>
        <dbReference type="ARBA" id="ARBA00023125"/>
    </source>
</evidence>
<proteinExistence type="inferred from homology"/>
<dbReference type="AlphaFoldDB" id="A0A9N7VWS1"/>